<dbReference type="InterPro" id="IPR032675">
    <property type="entry name" value="LRR_dom_sf"/>
</dbReference>
<reference evidence="3" key="1">
    <citation type="journal article" date="2021" name="Nat. Commun.">
        <title>Genomic analyses provide insights into spinach domestication and the genetic basis of agronomic traits.</title>
        <authorList>
            <person name="Cai X."/>
            <person name="Sun X."/>
            <person name="Xu C."/>
            <person name="Sun H."/>
            <person name="Wang X."/>
            <person name="Ge C."/>
            <person name="Zhang Z."/>
            <person name="Wang Q."/>
            <person name="Fei Z."/>
            <person name="Jiao C."/>
            <person name="Wang Q."/>
        </authorList>
    </citation>
    <scope>NUCLEOTIDE SEQUENCE [LARGE SCALE GENOMIC DNA]</scope>
    <source>
        <strain evidence="3">cv. Varoflay</strain>
    </source>
</reference>
<dbReference type="CDD" id="cd22159">
    <property type="entry name" value="F-box_AtTIR1-like"/>
    <property type="match status" value="1"/>
</dbReference>
<dbReference type="FunFam" id="3.80.10.10:FF:000124">
    <property type="entry name" value="Coronatine-insensitive protein 1"/>
    <property type="match status" value="1"/>
</dbReference>
<feature type="domain" description="Transport inhibitor response 1" evidence="2">
    <location>
        <begin position="72"/>
        <end position="117"/>
    </location>
</feature>
<dbReference type="InterPro" id="IPR041567">
    <property type="entry name" value="COI1_F-box"/>
</dbReference>
<dbReference type="Pfam" id="PF18511">
    <property type="entry name" value="F-box_5"/>
    <property type="match status" value="1"/>
</dbReference>
<name>A0A9R0JGA6_SPIOL</name>
<dbReference type="InterPro" id="IPR036047">
    <property type="entry name" value="F-box-like_dom_sf"/>
</dbReference>
<protein>
    <submittedName>
        <fullName evidence="4">Coronatine-insensitive protein 1</fullName>
    </submittedName>
</protein>
<reference evidence="4" key="2">
    <citation type="submission" date="2025-08" db="UniProtKB">
        <authorList>
            <consortium name="RefSeq"/>
        </authorList>
    </citation>
    <scope>IDENTIFICATION</scope>
    <source>
        <tissue evidence="4">Leaf</tissue>
    </source>
</reference>
<dbReference type="Proteomes" id="UP000813463">
    <property type="component" value="Chromosome 1"/>
</dbReference>
<proteinExistence type="predicted"/>
<feature type="domain" description="COI1 F-box" evidence="1">
    <location>
        <begin position="14"/>
        <end position="53"/>
    </location>
</feature>
<dbReference type="GO" id="GO:0031146">
    <property type="term" value="P:SCF-dependent proteasomal ubiquitin-dependent protein catabolic process"/>
    <property type="evidence" value="ECO:0000318"/>
    <property type="project" value="GO_Central"/>
</dbReference>
<dbReference type="GO" id="GO:0019005">
    <property type="term" value="C:SCF ubiquitin ligase complex"/>
    <property type="evidence" value="ECO:0000318"/>
    <property type="project" value="GO_Central"/>
</dbReference>
<keyword evidence="3" id="KW-1185">Reference proteome</keyword>
<dbReference type="PANTHER" id="PTHR16134:SF43">
    <property type="entry name" value="CORONATINE-INSENSITIVE PROTEIN 1"/>
    <property type="match status" value="1"/>
</dbReference>
<accession>A0A9R0JGA6</accession>
<evidence type="ECO:0000313" key="3">
    <source>
        <dbReference type="Proteomes" id="UP000813463"/>
    </source>
</evidence>
<sequence>MANNNNNHYNYRRSMSDEILECILPYIQDPRDRSSISSVCRRWYELDRLTRRHVTIALCYATTPLQLHDRFPNIESLKLKGKPRASMYNLIPEDWGGYVGPWVQTLPRFPRLNKLHFRRMIVTDEDLGSIATAKGRNLQCLKLDKCSGFSTDGLLRITSSCRNLRTLFLEDSGVEETNGEWFHQLALHNIVLETLNFYMTFMEKITVEDLELLARNCPLVSVKIGDTDLVHLGKFLRTATRLQEFSGGSYNEDLDQYGNIVFPAQLTSLGPMFLVKSHLPVYYPIAHSLRRLDLVYASLNSEGHCDLIRRCQNLEVLETTNVIGDQGLEVVSLTCKRLKRLRIERGPEPDERGPEAVEQGLDPEPGVVTQTGLIAVAQGCPDLEYLAVYATDITNEALECVGANLKYLTDFRLVLLDREETITDLPLDNGVRALLRGCQNMQRFALYLRQGGLTDTGLGYIGEFSKKVRWMLLGYLGETDAGLIEFSKGCPSLQKLEMRACYFTEHALATAAIQLPSLRYMWAQGYRASQTGFVDIVQMVRPYWNIELIPGDQYNHNSDDDNGQPARVDHPSHIVAYYSLAGQRTDHPATVYPLPLPEP</sequence>
<dbReference type="InterPro" id="IPR041101">
    <property type="entry name" value="Transp_inhibit"/>
</dbReference>
<gene>
    <name evidence="4" type="primary">LOC110805655</name>
</gene>
<dbReference type="KEGG" id="soe:110805655"/>
<dbReference type="Gene3D" id="1.20.1280.50">
    <property type="match status" value="1"/>
</dbReference>
<dbReference type="PANTHER" id="PTHR16134">
    <property type="entry name" value="F-BOX/TPR REPEAT PROTEIN POF3"/>
    <property type="match status" value="1"/>
</dbReference>
<dbReference type="Pfam" id="PF18791">
    <property type="entry name" value="Transp_inhibit"/>
    <property type="match status" value="1"/>
</dbReference>
<evidence type="ECO:0000313" key="4">
    <source>
        <dbReference type="RefSeq" id="XP_021866971.1"/>
    </source>
</evidence>
<dbReference type="GeneID" id="110805655"/>
<dbReference type="AlphaFoldDB" id="A0A9R0JGA6"/>
<dbReference type="OrthoDB" id="550575at2759"/>
<dbReference type="FunFam" id="1.20.1280.50:FF:000023">
    <property type="entry name" value="F-box/LRR-repeat protein 4"/>
    <property type="match status" value="1"/>
</dbReference>
<dbReference type="Gene3D" id="3.80.10.10">
    <property type="entry name" value="Ribonuclease Inhibitor"/>
    <property type="match status" value="1"/>
</dbReference>
<dbReference type="RefSeq" id="XP_021866971.1">
    <property type="nucleotide sequence ID" value="XM_022011279.2"/>
</dbReference>
<evidence type="ECO:0000259" key="2">
    <source>
        <dbReference type="Pfam" id="PF18791"/>
    </source>
</evidence>
<dbReference type="SUPFAM" id="SSF81383">
    <property type="entry name" value="F-box domain"/>
    <property type="match status" value="1"/>
</dbReference>
<evidence type="ECO:0000259" key="1">
    <source>
        <dbReference type="Pfam" id="PF18511"/>
    </source>
</evidence>
<dbReference type="SUPFAM" id="SSF52047">
    <property type="entry name" value="RNI-like"/>
    <property type="match status" value="1"/>
</dbReference>
<organism evidence="3 4">
    <name type="scientific">Spinacia oleracea</name>
    <name type="common">Spinach</name>
    <dbReference type="NCBI Taxonomy" id="3562"/>
    <lineage>
        <taxon>Eukaryota</taxon>
        <taxon>Viridiplantae</taxon>
        <taxon>Streptophyta</taxon>
        <taxon>Embryophyta</taxon>
        <taxon>Tracheophyta</taxon>
        <taxon>Spermatophyta</taxon>
        <taxon>Magnoliopsida</taxon>
        <taxon>eudicotyledons</taxon>
        <taxon>Gunneridae</taxon>
        <taxon>Pentapetalae</taxon>
        <taxon>Caryophyllales</taxon>
        <taxon>Chenopodiaceae</taxon>
        <taxon>Chenopodioideae</taxon>
        <taxon>Anserineae</taxon>
        <taxon>Spinacia</taxon>
    </lineage>
</organism>